<dbReference type="Proteomes" id="UP000182985">
    <property type="component" value="Unassembled WGS sequence"/>
</dbReference>
<sequence>MSLSRRRASTVAVDLDRLKRHLRIEFDDEDTELEGYLAAAQGSALRYMNRDTVPAGAEAEVDAAVLLIAGDLYENRERQSTAELFENRSARWLLDPYRLLRI</sequence>
<gene>
    <name evidence="1" type="ORF">BLA27_18655</name>
</gene>
<dbReference type="EMBL" id="MOEC01000021">
    <property type="protein sequence ID" value="OIS91938.1"/>
    <property type="molecule type" value="Genomic_DNA"/>
</dbReference>
<organism evidence="1 2">
    <name type="scientific">Brucella cytisi</name>
    <dbReference type="NCBI Taxonomy" id="407152"/>
    <lineage>
        <taxon>Bacteria</taxon>
        <taxon>Pseudomonadati</taxon>
        <taxon>Pseudomonadota</taxon>
        <taxon>Alphaproteobacteria</taxon>
        <taxon>Hyphomicrobiales</taxon>
        <taxon>Brucellaceae</taxon>
        <taxon>Brucella/Ochrobactrum group</taxon>
        <taxon>Brucella</taxon>
    </lineage>
</organism>
<reference evidence="1 2" key="1">
    <citation type="submission" date="2016-10" db="EMBL/GenBank/DDBJ databases">
        <title>The Draft Genome Sequence of the Potato Rhizosphere Bacteria Ochrobactrum sp. IPA7.2.</title>
        <authorList>
            <person name="Gogoleva N.E."/>
            <person name="Khlopko Y.A."/>
            <person name="Burygin G.L."/>
            <person name="Plotnikov A.O."/>
        </authorList>
    </citation>
    <scope>NUCLEOTIDE SEQUENCE [LARGE SCALE GENOMIC DNA]</scope>
    <source>
        <strain evidence="1 2">IPA7.2</strain>
    </source>
</reference>
<dbReference type="InterPro" id="IPR006450">
    <property type="entry name" value="Phage_HK97_gp6-like"/>
</dbReference>
<evidence type="ECO:0000313" key="1">
    <source>
        <dbReference type="EMBL" id="OIS91938.1"/>
    </source>
</evidence>
<protein>
    <recommendedName>
        <fullName evidence="3">Phage gp6-like head-tail connector protein</fullName>
    </recommendedName>
</protein>
<comment type="caution">
    <text evidence="1">The sequence shown here is derived from an EMBL/GenBank/DDBJ whole genome shotgun (WGS) entry which is preliminary data.</text>
</comment>
<dbReference type="AlphaFoldDB" id="A0A1J6HZ78"/>
<dbReference type="CDD" id="cd08054">
    <property type="entry name" value="gp6"/>
    <property type="match status" value="1"/>
</dbReference>
<proteinExistence type="predicted"/>
<name>A0A1J6HZ78_9HYPH</name>
<dbReference type="Gene3D" id="1.10.3230.30">
    <property type="entry name" value="Phage gp6-like head-tail connector protein"/>
    <property type="match status" value="1"/>
</dbReference>
<keyword evidence="2" id="KW-1185">Reference proteome</keyword>
<dbReference type="OrthoDB" id="7307102at2"/>
<evidence type="ECO:0008006" key="3">
    <source>
        <dbReference type="Google" id="ProtNLM"/>
    </source>
</evidence>
<evidence type="ECO:0000313" key="2">
    <source>
        <dbReference type="Proteomes" id="UP000182985"/>
    </source>
</evidence>
<dbReference type="InterPro" id="IPR021146">
    <property type="entry name" value="Phage_gp6-like_head-tail"/>
</dbReference>
<dbReference type="Pfam" id="PF05135">
    <property type="entry name" value="Phage_connect_1"/>
    <property type="match status" value="1"/>
</dbReference>
<dbReference type="NCBIfam" id="TIGR01560">
    <property type="entry name" value="put_DNA_pack"/>
    <property type="match status" value="1"/>
</dbReference>
<accession>A0A1J6HZ78</accession>